<name>A0A6M3KUD0_9ZZZZ</name>
<evidence type="ECO:0000313" key="1">
    <source>
        <dbReference type="EMBL" id="QJA85629.1"/>
    </source>
</evidence>
<dbReference type="AlphaFoldDB" id="A0A6M3KUD0"/>
<sequence length="99" mass="10438">MDPVTSFGWNPVNVTATGTIARTGPCIMHSVVFNGVTTVGDVLIYDGVDATGTLIATLNLRSAVSVSVQPITFLYDCKMTTGIFVTFTAFAGNLTVMWG</sequence>
<reference evidence="1" key="1">
    <citation type="submission" date="2020-03" db="EMBL/GenBank/DDBJ databases">
        <title>The deep terrestrial virosphere.</title>
        <authorList>
            <person name="Holmfeldt K."/>
            <person name="Nilsson E."/>
            <person name="Simone D."/>
            <person name="Lopez-Fernandez M."/>
            <person name="Wu X."/>
            <person name="de Brujin I."/>
            <person name="Lundin D."/>
            <person name="Andersson A."/>
            <person name="Bertilsson S."/>
            <person name="Dopson M."/>
        </authorList>
    </citation>
    <scope>NUCLEOTIDE SEQUENCE</scope>
    <source>
        <strain evidence="1">MM415B02197</strain>
    </source>
</reference>
<accession>A0A6M3KUD0</accession>
<protein>
    <submittedName>
        <fullName evidence="1">Uncharacterized protein</fullName>
    </submittedName>
</protein>
<organism evidence="1">
    <name type="scientific">viral metagenome</name>
    <dbReference type="NCBI Taxonomy" id="1070528"/>
    <lineage>
        <taxon>unclassified sequences</taxon>
        <taxon>metagenomes</taxon>
        <taxon>organismal metagenomes</taxon>
    </lineage>
</organism>
<proteinExistence type="predicted"/>
<gene>
    <name evidence="1" type="ORF">MM415B02197_0015</name>
</gene>
<dbReference type="EMBL" id="MT142585">
    <property type="protein sequence ID" value="QJA85629.1"/>
    <property type="molecule type" value="Genomic_DNA"/>
</dbReference>